<dbReference type="SUPFAM" id="SSF57701">
    <property type="entry name" value="Zn2/Cys6 DNA-binding domain"/>
    <property type="match status" value="1"/>
</dbReference>
<proteinExistence type="predicted"/>
<dbReference type="InterPro" id="IPR041698">
    <property type="entry name" value="Methyltransf_25"/>
</dbReference>
<dbReference type="PANTHER" id="PTHR37534:SF25">
    <property type="entry name" value="ZN(II)2CYS6 TRANSCRIPTION FACTOR (EUROFUNG)"/>
    <property type="match status" value="1"/>
</dbReference>
<organism evidence="7 8">
    <name type="scientific">Aspergillus hiratsukae</name>
    <dbReference type="NCBI Taxonomy" id="1194566"/>
    <lineage>
        <taxon>Eukaryota</taxon>
        <taxon>Fungi</taxon>
        <taxon>Dikarya</taxon>
        <taxon>Ascomycota</taxon>
        <taxon>Pezizomycotina</taxon>
        <taxon>Eurotiomycetes</taxon>
        <taxon>Eurotiomycetidae</taxon>
        <taxon>Eurotiales</taxon>
        <taxon>Aspergillaceae</taxon>
        <taxon>Aspergillus</taxon>
        <taxon>Aspergillus subgen. Fumigati</taxon>
    </lineage>
</organism>
<keyword evidence="4" id="KW-0804">Transcription</keyword>
<dbReference type="CDD" id="cd00067">
    <property type="entry name" value="GAL4"/>
    <property type="match status" value="1"/>
</dbReference>
<evidence type="ECO:0000256" key="3">
    <source>
        <dbReference type="ARBA" id="ARBA00023125"/>
    </source>
</evidence>
<dbReference type="SUPFAM" id="SSF53335">
    <property type="entry name" value="S-adenosyl-L-methionine-dependent methyltransferases"/>
    <property type="match status" value="1"/>
</dbReference>
<evidence type="ECO:0000256" key="5">
    <source>
        <dbReference type="ARBA" id="ARBA00023242"/>
    </source>
</evidence>
<dbReference type="GO" id="GO:0008270">
    <property type="term" value="F:zinc ion binding"/>
    <property type="evidence" value="ECO:0007669"/>
    <property type="project" value="InterPro"/>
</dbReference>
<evidence type="ECO:0000256" key="4">
    <source>
        <dbReference type="ARBA" id="ARBA00023163"/>
    </source>
</evidence>
<reference evidence="7" key="1">
    <citation type="submission" date="2020-06" db="EMBL/GenBank/DDBJ databases">
        <title>Draft genome sequences of strains closely related to Aspergillus parafelis and Aspergillus hiratsukae.</title>
        <authorList>
            <person name="Dos Santos R.A.C."/>
            <person name="Rivero-Menendez O."/>
            <person name="Steenwyk J.L."/>
            <person name="Mead M.E."/>
            <person name="Goldman G.H."/>
            <person name="Alastruey-Izquierdo A."/>
            <person name="Rokas A."/>
        </authorList>
    </citation>
    <scope>NUCLEOTIDE SEQUENCE</scope>
    <source>
        <strain evidence="7">CNM-CM5793</strain>
    </source>
</reference>
<dbReference type="Proteomes" id="UP000630445">
    <property type="component" value="Unassembled WGS sequence"/>
</dbReference>
<comment type="caution">
    <text evidence="7">The sequence shown here is derived from an EMBL/GenBank/DDBJ whole genome shotgun (WGS) entry which is preliminary data.</text>
</comment>
<dbReference type="CDD" id="cd02440">
    <property type="entry name" value="AdoMet_MTases"/>
    <property type="match status" value="1"/>
</dbReference>
<dbReference type="PROSITE" id="PS50048">
    <property type="entry name" value="ZN2_CY6_FUNGAL_2"/>
    <property type="match status" value="1"/>
</dbReference>
<sequence length="624" mass="70229">MRGCLTCRQRHLKCDKKSPECQRCRVSGRKCIPAPLRPVAIPFRHGQNPSLRLGDPPRFGETDRTFPDDQVWVPTPSQVVFHDETDETAAYYQLNAALDFPCSPEASLDRSELGKSPLAGSPFHSEQYLDRASPHINAEPGSSYTLPPEFSVLRPKIHDRREATLIWHFKQVLGPWLDAYGPKRSFSGTVVERATSCPLLLSACLAVSARHLSNISTTVSSEEADGYHERCIGILLPIIKDGQFTTRLDTLLAATVILRLFEQISWLAQTPLNDLQHHLLAGSAYISSQLECAISGGLAEASFWAFVIQDIQVALAYQSPVRLPLEAFDGELQRRWHDSRRLEEQDWVHKATWLLAKTVNYAFGGDPLSVSCVEKEIYTWETQKPDTFWPLYLSATDDDSFPTIYFTHATHGIVEYPYDNITEWYLQWVENQKSPRQRYTKMLLHKLQPSPSILELGCGPGIPTIKMLLDQGAQLVANDISNKQIEMTKARCPGAKLVAGNMTTLTFEPASFHGVISFYTLFHLPRSKLKAMLTKIHGWLKPGGVFIFNLATIDEEEIHGEFLGYGMFWSSYGVDENRAMLTEIGFDVLQVEVLHAGDGKLEEGDPDFDAEFMWVVAQKKESPT</sequence>
<dbReference type="EMBL" id="JACBAD010001909">
    <property type="protein sequence ID" value="KAF7128657.1"/>
    <property type="molecule type" value="Genomic_DNA"/>
</dbReference>
<keyword evidence="3" id="KW-0238">DNA-binding</keyword>
<evidence type="ECO:0000256" key="2">
    <source>
        <dbReference type="ARBA" id="ARBA00023015"/>
    </source>
</evidence>
<dbReference type="Pfam" id="PF11951">
    <property type="entry name" value="Fungal_trans_2"/>
    <property type="match status" value="1"/>
</dbReference>
<protein>
    <recommendedName>
        <fullName evidence="6">Zn(2)-C6 fungal-type domain-containing protein</fullName>
    </recommendedName>
</protein>
<dbReference type="InterPro" id="IPR029063">
    <property type="entry name" value="SAM-dependent_MTases_sf"/>
</dbReference>
<name>A0A8H6PDX9_9EURO</name>
<dbReference type="SMART" id="SM00066">
    <property type="entry name" value="GAL4"/>
    <property type="match status" value="1"/>
</dbReference>
<dbReference type="GO" id="GO:0045944">
    <property type="term" value="P:positive regulation of transcription by RNA polymerase II"/>
    <property type="evidence" value="ECO:0007669"/>
    <property type="project" value="TreeGrafter"/>
</dbReference>
<keyword evidence="8" id="KW-1185">Reference proteome</keyword>
<evidence type="ECO:0000259" key="6">
    <source>
        <dbReference type="PROSITE" id="PS50048"/>
    </source>
</evidence>
<gene>
    <name evidence="7" type="ORF">CNMCM5793_003508</name>
</gene>
<dbReference type="PANTHER" id="PTHR37534">
    <property type="entry name" value="TRANSCRIPTIONAL ACTIVATOR PROTEIN UGA3"/>
    <property type="match status" value="1"/>
</dbReference>
<dbReference type="InterPro" id="IPR036864">
    <property type="entry name" value="Zn2-C6_fun-type_DNA-bd_sf"/>
</dbReference>
<dbReference type="GO" id="GO:0000976">
    <property type="term" value="F:transcription cis-regulatory region binding"/>
    <property type="evidence" value="ECO:0007669"/>
    <property type="project" value="TreeGrafter"/>
</dbReference>
<feature type="domain" description="Zn(2)-C6 fungal-type" evidence="6">
    <location>
        <begin position="3"/>
        <end position="31"/>
    </location>
</feature>
<evidence type="ECO:0000313" key="8">
    <source>
        <dbReference type="Proteomes" id="UP000630445"/>
    </source>
</evidence>
<evidence type="ECO:0000256" key="1">
    <source>
        <dbReference type="ARBA" id="ARBA00004123"/>
    </source>
</evidence>
<comment type="subcellular location">
    <subcellularLocation>
        <location evidence="1">Nucleus</location>
    </subcellularLocation>
</comment>
<keyword evidence="2" id="KW-0805">Transcription regulation</keyword>
<dbReference type="InterPro" id="IPR021858">
    <property type="entry name" value="Fun_TF"/>
</dbReference>
<dbReference type="Gene3D" id="4.10.240.10">
    <property type="entry name" value="Zn(2)-C6 fungal-type DNA-binding domain"/>
    <property type="match status" value="1"/>
</dbReference>
<accession>A0A8H6PDX9</accession>
<dbReference type="AlphaFoldDB" id="A0A8H6PDX9"/>
<evidence type="ECO:0000313" key="7">
    <source>
        <dbReference type="EMBL" id="KAF7128657.1"/>
    </source>
</evidence>
<dbReference type="PROSITE" id="PS00463">
    <property type="entry name" value="ZN2_CY6_FUNGAL_1"/>
    <property type="match status" value="1"/>
</dbReference>
<dbReference type="Pfam" id="PF00172">
    <property type="entry name" value="Zn_clus"/>
    <property type="match status" value="1"/>
</dbReference>
<dbReference type="Gene3D" id="3.40.50.150">
    <property type="entry name" value="Vaccinia Virus protein VP39"/>
    <property type="match status" value="1"/>
</dbReference>
<dbReference type="Pfam" id="PF13649">
    <property type="entry name" value="Methyltransf_25"/>
    <property type="match status" value="1"/>
</dbReference>
<dbReference type="GO" id="GO:0000981">
    <property type="term" value="F:DNA-binding transcription factor activity, RNA polymerase II-specific"/>
    <property type="evidence" value="ECO:0007669"/>
    <property type="project" value="InterPro"/>
</dbReference>
<dbReference type="OrthoDB" id="540004at2759"/>
<dbReference type="InterPro" id="IPR001138">
    <property type="entry name" value="Zn2Cys6_DnaBD"/>
</dbReference>
<dbReference type="GO" id="GO:0005634">
    <property type="term" value="C:nucleus"/>
    <property type="evidence" value="ECO:0007669"/>
    <property type="project" value="UniProtKB-SubCell"/>
</dbReference>
<keyword evidence="5" id="KW-0539">Nucleus</keyword>